<protein>
    <submittedName>
        <fullName evidence="1">Uncharacterized protein</fullName>
    </submittedName>
</protein>
<proteinExistence type="predicted"/>
<reference evidence="2" key="1">
    <citation type="submission" date="2018-01" db="EMBL/GenBank/DDBJ databases">
        <title>Testimony of 'menage a trois' revealed by the proteome of Megavirus virophage.</title>
        <authorList>
            <person name="Jeudy S."/>
            <person name="Bertaux L."/>
            <person name="Alempic J.-M."/>
            <person name="Lartigue A."/>
            <person name="Legendre M."/>
            <person name="Philippe N."/>
            <person name="Beucher L."/>
            <person name="Biondi E."/>
            <person name="Juul S."/>
            <person name="Turner D."/>
            <person name="Coute Y."/>
            <person name="Claverie J.-M."/>
            <person name="Abergel C."/>
        </authorList>
    </citation>
    <scope>NUCLEOTIDE SEQUENCE [LARGE SCALE GENOMIC DNA]</scope>
</reference>
<dbReference type="EMBL" id="MG807320">
    <property type="protein sequence ID" value="AVL94694.1"/>
    <property type="molecule type" value="Genomic_DNA"/>
</dbReference>
<name>A0A2P1ELE5_9VIRU</name>
<gene>
    <name evidence="1" type="ORF">mc_308</name>
</gene>
<evidence type="ECO:0000313" key="2">
    <source>
        <dbReference type="Proteomes" id="UP000289600"/>
    </source>
</evidence>
<keyword evidence="2" id="KW-1185">Reference proteome</keyword>
<evidence type="ECO:0000313" key="1">
    <source>
        <dbReference type="EMBL" id="AVL94694.1"/>
    </source>
</evidence>
<sequence>MSQTNNYCKSIRSSSEPHLRCLLKKKPGFDYCALHNIQKIKFNFNESMDDYLSDLSDNIVKSPSVYNPIIRTIDIEKTIDTNSSNNIKQSIKTTKNITKTSKEENIQVVENIYNNNQEDLEIKLLILINDEEYCSKIKELVGPVYQDVTLSEDEYDPITYDAIWIMKNGKKYPAEINKYYLFSYFDSKDKIRCFTIFSIWDMLNEQESDFKHPVTQELIPEKDIERVRQLIDIYKNKIGLFREGNSNHSEEYKLKCRLTKLFKQFHVHSIYLEEKWLLDINDKTKLVKIITETNKLVKNNLKIINPKLKNNTLFQKKYPATKLKKDVNDASNNVLSIQQYITEEWEKLIAQADNPNNQIPIWIIVSGLSFVIPEIKEKFPDLEIMF</sequence>
<accession>A0A2P1ELE5</accession>
<organism evidence="1 2">
    <name type="scientific">Moumouvirus australiensis</name>
    <dbReference type="NCBI Taxonomy" id="2109587"/>
    <lineage>
        <taxon>Viruses</taxon>
        <taxon>Varidnaviria</taxon>
        <taxon>Bamfordvirae</taxon>
        <taxon>Nucleocytoviricota</taxon>
        <taxon>Megaviricetes</taxon>
        <taxon>Imitervirales</taxon>
        <taxon>Mimiviridae</taxon>
        <taxon>Megamimivirinae</taxon>
        <taxon>Moumouvirus</taxon>
        <taxon>Moumouvirus australiense</taxon>
    </lineage>
</organism>
<dbReference type="Proteomes" id="UP000289600">
    <property type="component" value="Segment"/>
</dbReference>